<evidence type="ECO:0000256" key="9">
    <source>
        <dbReference type="ARBA" id="ARBA00022771"/>
    </source>
</evidence>
<dbReference type="Pfam" id="PF23202">
    <property type="entry name" value="PAH_ZNF598"/>
    <property type="match status" value="1"/>
</dbReference>
<dbReference type="Proteomes" id="UP001527925">
    <property type="component" value="Unassembled WGS sequence"/>
</dbReference>
<keyword evidence="5" id="KW-0963">Cytoplasm</keyword>
<dbReference type="InterPro" id="IPR044288">
    <property type="entry name" value="ZNF598/HEL2"/>
</dbReference>
<evidence type="ECO:0000256" key="8">
    <source>
        <dbReference type="ARBA" id="ARBA00022723"/>
    </source>
</evidence>
<feature type="region of interest" description="Disordered" evidence="13">
    <location>
        <begin position="606"/>
        <end position="628"/>
    </location>
</feature>
<feature type="compositionally biased region" description="Polar residues" evidence="13">
    <location>
        <begin position="373"/>
        <end position="384"/>
    </location>
</feature>
<keyword evidence="7" id="KW-0808">Transferase</keyword>
<sequence length="738" mass="80507">MARAGAGDDDEEVCVICAEPIVWSAVGVCNHDVCHICSLRMRALYKRPHCSLCKTELDKVVFRSKSLQPFESFDLSVLKKDERLSIYFETPQIYDETMVLLRFNCPEADCPKFCAGGWGELKNHVKTEHHLLMCELCTRFKKVFTHEHTLFTSESLRRHNLEGDPDDPSFKGHPECGFCRIRFYGADELFEHCREKHEQCFLCVRRGVQNQYYINYPSLEEHFGEQHFRCTDRECLDKKFVVFDSEIDLKAHELEAHASSKTRARGAQVVLNFDYGGPSGSQSNASADSTDDSDGQRGRGSRRFNVPAGFGTALTSAPPQPPAAIPEPAAPVLVDPTPAQAPARTAARLAAATASGFGTMLSPTPAESAALQGRQSNPTAGLQEQQKKKLERDLALEGEPDIVASLQRLFGTSQTSATEFKRLMRDFRQSSISASEFLDGFTKLTLVDKHGPLLEDARQETGRVWMRLIDTFPEEGASDADASDAAAGRANAGKKKKKGISLSEFEAMRRSMPKKEAMLRAWNDYKAKVRQENNVVPIVASSTAWGSQPFEASAPLPSSMTSNARVLQIKSSASRQRQAILHSRSSAWQNVVPGARTTTDITFANFTRPATSPTMRREASGSAPTPTVVQPVQPVSIAALVTGRVNSNSSGAGVKIKSAEEFPSLPKSAKPQRVTVEMLRAQRGGVPAPAAPAPVAWGEAAGGASSGFADDEDADRGAPSSGGKKKGKKTKQVLMHFG</sequence>
<evidence type="ECO:0000256" key="7">
    <source>
        <dbReference type="ARBA" id="ARBA00022679"/>
    </source>
</evidence>
<evidence type="ECO:0000256" key="4">
    <source>
        <dbReference type="ARBA" id="ARBA00012483"/>
    </source>
</evidence>
<dbReference type="PROSITE" id="PS50089">
    <property type="entry name" value="ZF_RING_2"/>
    <property type="match status" value="1"/>
</dbReference>
<feature type="compositionally biased region" description="Low complexity" evidence="13">
    <location>
        <begin position="685"/>
        <end position="699"/>
    </location>
</feature>
<comment type="subcellular location">
    <subcellularLocation>
        <location evidence="2">Cytoplasm</location>
    </subcellularLocation>
</comment>
<evidence type="ECO:0000256" key="10">
    <source>
        <dbReference type="ARBA" id="ARBA00022833"/>
    </source>
</evidence>
<accession>A0ABR4NAS9</accession>
<dbReference type="CDD" id="cd16615">
    <property type="entry name" value="RING-HC_ZNF598"/>
    <property type="match status" value="1"/>
</dbReference>
<organism evidence="15 16">
    <name type="scientific">Polyrhizophydium stewartii</name>
    <dbReference type="NCBI Taxonomy" id="2732419"/>
    <lineage>
        <taxon>Eukaryota</taxon>
        <taxon>Fungi</taxon>
        <taxon>Fungi incertae sedis</taxon>
        <taxon>Chytridiomycota</taxon>
        <taxon>Chytridiomycota incertae sedis</taxon>
        <taxon>Chytridiomycetes</taxon>
        <taxon>Rhizophydiales</taxon>
        <taxon>Rhizophydiales incertae sedis</taxon>
        <taxon>Polyrhizophydium</taxon>
    </lineage>
</organism>
<evidence type="ECO:0000256" key="6">
    <source>
        <dbReference type="ARBA" id="ARBA00022553"/>
    </source>
</evidence>
<dbReference type="Pfam" id="PF25447">
    <property type="entry name" value="RING_ZNF598"/>
    <property type="match status" value="1"/>
</dbReference>
<evidence type="ECO:0000256" key="1">
    <source>
        <dbReference type="ARBA" id="ARBA00000900"/>
    </source>
</evidence>
<evidence type="ECO:0000313" key="16">
    <source>
        <dbReference type="Proteomes" id="UP001527925"/>
    </source>
</evidence>
<dbReference type="PANTHER" id="PTHR22938:SF0">
    <property type="entry name" value="E3 UBIQUITIN-PROTEIN LIGASE ZNF598"/>
    <property type="match status" value="1"/>
</dbReference>
<feature type="region of interest" description="Disordered" evidence="13">
    <location>
        <begin position="273"/>
        <end position="336"/>
    </location>
</feature>
<comment type="similarity">
    <text evidence="11">Belongs to the ZNF598/HEL2 family.</text>
</comment>
<comment type="pathway">
    <text evidence="3">Protein modification; protein ubiquitination.</text>
</comment>
<name>A0ABR4NAS9_9FUNG</name>
<dbReference type="EMBL" id="JADGIZ020000016">
    <property type="protein sequence ID" value="KAL2916574.1"/>
    <property type="molecule type" value="Genomic_DNA"/>
</dbReference>
<evidence type="ECO:0000256" key="11">
    <source>
        <dbReference type="ARBA" id="ARBA00035113"/>
    </source>
</evidence>
<dbReference type="InterPro" id="IPR056437">
    <property type="entry name" value="Znf-C2H2_ZNF598/HEL2"/>
</dbReference>
<dbReference type="SMART" id="SM00355">
    <property type="entry name" value="ZnF_C2H2"/>
    <property type="match status" value="4"/>
</dbReference>
<feature type="region of interest" description="Disordered" evidence="13">
    <location>
        <begin position="358"/>
        <end position="390"/>
    </location>
</feature>
<evidence type="ECO:0000259" key="14">
    <source>
        <dbReference type="PROSITE" id="PS50089"/>
    </source>
</evidence>
<gene>
    <name evidence="15" type="ORF">HK105_204007</name>
</gene>
<dbReference type="InterPro" id="IPR001841">
    <property type="entry name" value="Znf_RING"/>
</dbReference>
<keyword evidence="6" id="KW-0597">Phosphoprotein</keyword>
<reference evidence="15 16" key="1">
    <citation type="submission" date="2023-09" db="EMBL/GenBank/DDBJ databases">
        <title>Pangenome analysis of Batrachochytrium dendrobatidis and related Chytrids.</title>
        <authorList>
            <person name="Yacoub M.N."/>
            <person name="Stajich J.E."/>
            <person name="James T.Y."/>
        </authorList>
    </citation>
    <scope>NUCLEOTIDE SEQUENCE [LARGE SCALE GENOMIC DNA]</scope>
    <source>
        <strain evidence="15 16">JEL0888</strain>
    </source>
</reference>
<evidence type="ECO:0000256" key="12">
    <source>
        <dbReference type="PROSITE-ProRule" id="PRU00175"/>
    </source>
</evidence>
<proteinExistence type="inferred from homology"/>
<feature type="region of interest" description="Disordered" evidence="13">
    <location>
        <begin position="685"/>
        <end position="738"/>
    </location>
</feature>
<evidence type="ECO:0000256" key="13">
    <source>
        <dbReference type="SAM" id="MobiDB-lite"/>
    </source>
</evidence>
<dbReference type="InterPro" id="IPR057634">
    <property type="entry name" value="PAH_ZNF598/HEL2"/>
</dbReference>
<dbReference type="EC" id="2.3.2.27" evidence="4"/>
<keyword evidence="10" id="KW-0862">Zinc</keyword>
<keyword evidence="16" id="KW-1185">Reference proteome</keyword>
<comment type="catalytic activity">
    <reaction evidence="1">
        <text>S-ubiquitinyl-[E2 ubiquitin-conjugating enzyme]-L-cysteine + [acceptor protein]-L-lysine = [E2 ubiquitin-conjugating enzyme]-L-cysteine + N(6)-ubiquitinyl-[acceptor protein]-L-lysine.</text>
        <dbReference type="EC" id="2.3.2.27"/>
    </reaction>
</comment>
<comment type="caution">
    <text evidence="15">The sequence shown here is derived from an EMBL/GenBank/DDBJ whole genome shotgun (WGS) entry which is preliminary data.</text>
</comment>
<feature type="domain" description="RING-type" evidence="14">
    <location>
        <begin position="14"/>
        <end position="54"/>
    </location>
</feature>
<protein>
    <recommendedName>
        <fullName evidence="4">RING-type E3 ubiquitin transferase</fullName>
        <ecNumber evidence="4">2.3.2.27</ecNumber>
    </recommendedName>
</protein>
<evidence type="ECO:0000256" key="3">
    <source>
        <dbReference type="ARBA" id="ARBA00004906"/>
    </source>
</evidence>
<evidence type="ECO:0000256" key="2">
    <source>
        <dbReference type="ARBA" id="ARBA00004496"/>
    </source>
</evidence>
<evidence type="ECO:0000313" key="15">
    <source>
        <dbReference type="EMBL" id="KAL2916574.1"/>
    </source>
</evidence>
<evidence type="ECO:0000256" key="5">
    <source>
        <dbReference type="ARBA" id="ARBA00022490"/>
    </source>
</evidence>
<keyword evidence="9 12" id="KW-0863">Zinc-finger</keyword>
<dbReference type="PANTHER" id="PTHR22938">
    <property type="entry name" value="ZINC FINGER PROTEIN 598"/>
    <property type="match status" value="1"/>
</dbReference>
<dbReference type="InterPro" id="IPR013087">
    <property type="entry name" value="Znf_C2H2_type"/>
</dbReference>
<dbReference type="Pfam" id="PF23230">
    <property type="entry name" value="zf-C2H2_13"/>
    <property type="match status" value="1"/>
</dbReference>
<dbReference type="SUPFAM" id="SSF57850">
    <property type="entry name" value="RING/U-box"/>
    <property type="match status" value="1"/>
</dbReference>
<dbReference type="InterPro" id="IPR041888">
    <property type="entry name" value="RING-HC_ZNF598/HEL2"/>
</dbReference>
<feature type="compositionally biased region" description="Pro residues" evidence="13">
    <location>
        <begin position="318"/>
        <end position="329"/>
    </location>
</feature>
<keyword evidence="8" id="KW-0479">Metal-binding</keyword>